<dbReference type="InterPro" id="IPR036390">
    <property type="entry name" value="WH_DNA-bd_sf"/>
</dbReference>
<dbReference type="Pfam" id="PF00392">
    <property type="entry name" value="GntR"/>
    <property type="match status" value="1"/>
</dbReference>
<organism evidence="5 6">
    <name type="scientific">Lacticaseibacillus jixianensis</name>
    <dbReference type="NCBI Taxonomy" id="2486012"/>
    <lineage>
        <taxon>Bacteria</taxon>
        <taxon>Bacillati</taxon>
        <taxon>Bacillota</taxon>
        <taxon>Bacilli</taxon>
        <taxon>Lactobacillales</taxon>
        <taxon>Lactobacillaceae</taxon>
        <taxon>Lacticaseibacillus</taxon>
    </lineage>
</organism>
<dbReference type="Gene3D" id="1.10.10.10">
    <property type="entry name" value="Winged helix-like DNA-binding domain superfamily/Winged helix DNA-binding domain"/>
    <property type="match status" value="1"/>
</dbReference>
<gene>
    <name evidence="5" type="ORF">ACFQ3L_07275</name>
</gene>
<evidence type="ECO:0000313" key="6">
    <source>
        <dbReference type="Proteomes" id="UP001597249"/>
    </source>
</evidence>
<evidence type="ECO:0000256" key="3">
    <source>
        <dbReference type="ARBA" id="ARBA00023163"/>
    </source>
</evidence>
<dbReference type="InterPro" id="IPR028978">
    <property type="entry name" value="Chorismate_lyase_/UTRA_dom_sf"/>
</dbReference>
<dbReference type="CDD" id="cd07377">
    <property type="entry name" value="WHTH_GntR"/>
    <property type="match status" value="1"/>
</dbReference>
<keyword evidence="3" id="KW-0804">Transcription</keyword>
<dbReference type="SMART" id="SM00345">
    <property type="entry name" value="HTH_GNTR"/>
    <property type="match status" value="1"/>
</dbReference>
<dbReference type="InterPro" id="IPR000524">
    <property type="entry name" value="Tscrpt_reg_HTH_GntR"/>
</dbReference>
<dbReference type="InterPro" id="IPR036388">
    <property type="entry name" value="WH-like_DNA-bd_sf"/>
</dbReference>
<dbReference type="Proteomes" id="UP001597249">
    <property type="component" value="Unassembled WGS sequence"/>
</dbReference>
<evidence type="ECO:0000259" key="4">
    <source>
        <dbReference type="PROSITE" id="PS50949"/>
    </source>
</evidence>
<dbReference type="SUPFAM" id="SSF46785">
    <property type="entry name" value="Winged helix' DNA-binding domain"/>
    <property type="match status" value="1"/>
</dbReference>
<dbReference type="RefSeq" id="WP_125586048.1">
    <property type="nucleotide sequence ID" value="NZ_JBHTMO010000022.1"/>
</dbReference>
<dbReference type="PANTHER" id="PTHR44846">
    <property type="entry name" value="MANNOSYL-D-GLYCERATE TRANSPORT/METABOLISM SYSTEM REPRESSOR MNGR-RELATED"/>
    <property type="match status" value="1"/>
</dbReference>
<dbReference type="InterPro" id="IPR011663">
    <property type="entry name" value="UTRA"/>
</dbReference>
<dbReference type="EMBL" id="JBHTMO010000022">
    <property type="protein sequence ID" value="MFD1393372.1"/>
    <property type="molecule type" value="Genomic_DNA"/>
</dbReference>
<sequence>MSKYAEIAQAIRHQIKIGTYGPGAALPDQKTLAAHFHTSRMTLQKALDLLKTEGYIYGQQGAGTYVKYNAESLANMDVGVDQYVGTTELLGANHQLDSQIVHFQLRYPTETEQETLSLTQTQAVYDIVRARQVDGAPYSLEYTKMPVDLIPGVDEKVLTHSIYRYIEEQLGLHIGSAFRRIDARRSTEDDIKYLGNTASDPVLAVTNVVYLADGRPFEFSTTHQRYDKAHFSVFVPGRQHES</sequence>
<feature type="domain" description="HTH gntR-type" evidence="4">
    <location>
        <begin position="1"/>
        <end position="69"/>
    </location>
</feature>
<dbReference type="InterPro" id="IPR050679">
    <property type="entry name" value="Bact_HTH_transcr_reg"/>
</dbReference>
<dbReference type="SMART" id="SM00866">
    <property type="entry name" value="UTRA"/>
    <property type="match status" value="1"/>
</dbReference>
<dbReference type="Pfam" id="PF07702">
    <property type="entry name" value="UTRA"/>
    <property type="match status" value="1"/>
</dbReference>
<comment type="caution">
    <text evidence="5">The sequence shown here is derived from an EMBL/GenBank/DDBJ whole genome shotgun (WGS) entry which is preliminary data.</text>
</comment>
<dbReference type="SUPFAM" id="SSF64288">
    <property type="entry name" value="Chorismate lyase-like"/>
    <property type="match status" value="1"/>
</dbReference>
<evidence type="ECO:0000256" key="2">
    <source>
        <dbReference type="ARBA" id="ARBA00023125"/>
    </source>
</evidence>
<keyword evidence="2" id="KW-0238">DNA-binding</keyword>
<accession>A0ABW4BB03</accession>
<dbReference type="PANTHER" id="PTHR44846:SF5">
    <property type="entry name" value="HTH-TYPE TRANSCRIPTIONAL REGULATOR GMUR"/>
    <property type="match status" value="1"/>
</dbReference>
<reference evidence="6" key="1">
    <citation type="journal article" date="2019" name="Int. J. Syst. Evol. Microbiol.">
        <title>The Global Catalogue of Microorganisms (GCM) 10K type strain sequencing project: providing services to taxonomists for standard genome sequencing and annotation.</title>
        <authorList>
            <consortium name="The Broad Institute Genomics Platform"/>
            <consortium name="The Broad Institute Genome Sequencing Center for Infectious Disease"/>
            <person name="Wu L."/>
            <person name="Ma J."/>
        </authorList>
    </citation>
    <scope>NUCLEOTIDE SEQUENCE [LARGE SCALE GENOMIC DNA]</scope>
    <source>
        <strain evidence="6">CCM 8911</strain>
    </source>
</reference>
<keyword evidence="1" id="KW-0805">Transcription regulation</keyword>
<dbReference type="PROSITE" id="PS50949">
    <property type="entry name" value="HTH_GNTR"/>
    <property type="match status" value="1"/>
</dbReference>
<dbReference type="Gene3D" id="3.40.1410.10">
    <property type="entry name" value="Chorismate lyase-like"/>
    <property type="match status" value="1"/>
</dbReference>
<evidence type="ECO:0000313" key="5">
    <source>
        <dbReference type="EMBL" id="MFD1393372.1"/>
    </source>
</evidence>
<evidence type="ECO:0000256" key="1">
    <source>
        <dbReference type="ARBA" id="ARBA00023015"/>
    </source>
</evidence>
<dbReference type="PRINTS" id="PR00035">
    <property type="entry name" value="HTHGNTR"/>
</dbReference>
<proteinExistence type="predicted"/>
<keyword evidence="6" id="KW-1185">Reference proteome</keyword>
<name>A0ABW4BB03_9LACO</name>
<protein>
    <submittedName>
        <fullName evidence="5">GntR family transcriptional regulator</fullName>
    </submittedName>
</protein>